<dbReference type="EMBL" id="JBEDNZ010000011">
    <property type="protein sequence ID" value="KAL0831924.1"/>
    <property type="molecule type" value="Genomic_DNA"/>
</dbReference>
<dbReference type="Proteomes" id="UP001549921">
    <property type="component" value="Unassembled WGS sequence"/>
</dbReference>
<sequence>MSRIALFLCFVVASEYVSGSLIKSKSLPLQDVNTKDAFIDKEIEDGLKVIPIEVTPEKQEGKKCAEIGSFCMNHSDCCSNSCLGYMKRCVSGTG</sequence>
<evidence type="ECO:0000256" key="1">
    <source>
        <dbReference type="SAM" id="SignalP"/>
    </source>
</evidence>
<comment type="caution">
    <text evidence="2">The sequence shown here is derived from an EMBL/GenBank/DDBJ whole genome shotgun (WGS) entry which is preliminary data.</text>
</comment>
<feature type="chain" id="PRO_5044762745" evidence="1">
    <location>
        <begin position="20"/>
        <end position="94"/>
    </location>
</feature>
<evidence type="ECO:0000313" key="2">
    <source>
        <dbReference type="EMBL" id="KAL0831924.1"/>
    </source>
</evidence>
<dbReference type="AlphaFoldDB" id="A0ABD0T1N0"/>
<evidence type="ECO:0000313" key="3">
    <source>
        <dbReference type="Proteomes" id="UP001549921"/>
    </source>
</evidence>
<accession>A0ABD0T1N0</accession>
<proteinExistence type="predicted"/>
<name>A0ABD0T1N0_LOXSC</name>
<gene>
    <name evidence="2" type="ORF">ABMA28_001443</name>
</gene>
<organism evidence="2 3">
    <name type="scientific">Loxostege sticticalis</name>
    <name type="common">Beet webworm moth</name>
    <dbReference type="NCBI Taxonomy" id="481309"/>
    <lineage>
        <taxon>Eukaryota</taxon>
        <taxon>Metazoa</taxon>
        <taxon>Ecdysozoa</taxon>
        <taxon>Arthropoda</taxon>
        <taxon>Hexapoda</taxon>
        <taxon>Insecta</taxon>
        <taxon>Pterygota</taxon>
        <taxon>Neoptera</taxon>
        <taxon>Endopterygota</taxon>
        <taxon>Lepidoptera</taxon>
        <taxon>Glossata</taxon>
        <taxon>Ditrysia</taxon>
        <taxon>Pyraloidea</taxon>
        <taxon>Crambidae</taxon>
        <taxon>Pyraustinae</taxon>
        <taxon>Loxostege</taxon>
    </lineage>
</organism>
<protein>
    <submittedName>
        <fullName evidence="2">Uncharacterized protein</fullName>
    </submittedName>
</protein>
<feature type="signal peptide" evidence="1">
    <location>
        <begin position="1"/>
        <end position="19"/>
    </location>
</feature>
<keyword evidence="1" id="KW-0732">Signal</keyword>
<reference evidence="2 3" key="1">
    <citation type="submission" date="2024-06" db="EMBL/GenBank/DDBJ databases">
        <title>A chromosome-level genome assembly of beet webworm, Loxostege sticticalis.</title>
        <authorList>
            <person name="Zhang Y."/>
        </authorList>
    </citation>
    <scope>NUCLEOTIDE SEQUENCE [LARGE SCALE GENOMIC DNA]</scope>
    <source>
        <strain evidence="2">AQ028</strain>
        <tissue evidence="2">Male pupae</tissue>
    </source>
</reference>